<keyword evidence="3" id="KW-1185">Reference proteome</keyword>
<gene>
    <name evidence="2" type="ORF">BSL82_07220</name>
</gene>
<dbReference type="Pfam" id="PF20057">
    <property type="entry name" value="DUF6456"/>
    <property type="match status" value="1"/>
</dbReference>
<evidence type="ECO:0000259" key="1">
    <source>
        <dbReference type="Pfam" id="PF20057"/>
    </source>
</evidence>
<protein>
    <recommendedName>
        <fullName evidence="1">DUF6456 domain-containing protein</fullName>
    </recommendedName>
</protein>
<dbReference type="OrthoDB" id="7476630at2"/>
<dbReference type="EMBL" id="CP018221">
    <property type="protein sequence ID" value="API61008.1"/>
    <property type="molecule type" value="Genomic_DNA"/>
</dbReference>
<dbReference type="KEGG" id="sphj:BSL82_07220"/>
<organism evidence="2 3">
    <name type="scientific">Tardibacter chloracetimidivorans</name>
    <dbReference type="NCBI Taxonomy" id="1921510"/>
    <lineage>
        <taxon>Bacteria</taxon>
        <taxon>Pseudomonadati</taxon>
        <taxon>Pseudomonadota</taxon>
        <taxon>Alphaproteobacteria</taxon>
        <taxon>Sphingomonadales</taxon>
        <taxon>Sphingomonadaceae</taxon>
        <taxon>Tardibacter</taxon>
    </lineage>
</organism>
<dbReference type="Proteomes" id="UP000182063">
    <property type="component" value="Chromosome"/>
</dbReference>
<dbReference type="AlphaFoldDB" id="A0A1L3ZZF4"/>
<evidence type="ECO:0000313" key="2">
    <source>
        <dbReference type="EMBL" id="API61008.1"/>
    </source>
</evidence>
<reference evidence="3" key="1">
    <citation type="submission" date="2016-11" db="EMBL/GenBank/DDBJ databases">
        <title>Complete Genome Sequence of alachlor-degrading Sphingomonas sp. strain JJ-A5.</title>
        <authorList>
            <person name="Lee H."/>
            <person name="Ka J.-O."/>
        </authorList>
    </citation>
    <scope>NUCLEOTIDE SEQUENCE [LARGE SCALE GENOMIC DNA]</scope>
    <source>
        <strain evidence="3">JJ-A5</strain>
    </source>
</reference>
<name>A0A1L3ZZF4_9SPHN</name>
<evidence type="ECO:0000313" key="3">
    <source>
        <dbReference type="Proteomes" id="UP000182063"/>
    </source>
</evidence>
<sequence length="148" mass="16063">MLADRALDDRGTHVRNVKVNLGESPLGWLAARGRITNRQLDAGEQLRRDWTVANLGPRTTMRWDASPASGRRGPGGAMDSTLAQIEAKRRFDAAIAAVGRGMEDVLWRVACAGEGLEATEKALGWPTRAGKVVLCIALDRLGDHYGMK</sequence>
<accession>A0A1L3ZZF4</accession>
<dbReference type="STRING" id="1921510.BSL82_07220"/>
<dbReference type="InterPro" id="IPR045599">
    <property type="entry name" value="DUF6456"/>
</dbReference>
<proteinExistence type="predicted"/>
<feature type="domain" description="DUF6456" evidence="1">
    <location>
        <begin position="18"/>
        <end position="146"/>
    </location>
</feature>